<dbReference type="RefSeq" id="WP_218250960.1">
    <property type="nucleotide sequence ID" value="NZ_JABXWD010000019.1"/>
</dbReference>
<protein>
    <recommendedName>
        <fullName evidence="4">Transposase</fullName>
    </recommendedName>
</protein>
<evidence type="ECO:0000313" key="3">
    <source>
        <dbReference type="Proteomes" id="UP001196980"/>
    </source>
</evidence>
<gene>
    <name evidence="2" type="ORF">HWQ67_01960</name>
</gene>
<name>A0ABS6RUN2_9BACT</name>
<feature type="region of interest" description="Disordered" evidence="1">
    <location>
        <begin position="25"/>
        <end position="53"/>
    </location>
</feature>
<sequence length="108" mass="12152">MKATIDGMTIEGTAEEMLTLIKVRGRTPRPLPNPSEPLQVVDETPKVKYRRHKHWKPTEIQALKAGLDRQDSFTTIARGLYRTTLGVRSKAFKLGLINAQGQRIGQEV</sequence>
<proteinExistence type="predicted"/>
<reference evidence="2 3" key="1">
    <citation type="journal article" date="2020" name="J Geophys Res Biogeosci">
        <title>Magnetotaxis as an Adaptation to Enable Bacterial Shuttling of Microbial Sulfur and Sulfur Cycling Across Aquatic Oxic#Anoxic Interfaces.</title>
        <authorList>
            <person name="Li J."/>
            <person name="Liu P."/>
            <person name="Wang J."/>
            <person name="Roberts A.P."/>
            <person name="Pan Y."/>
        </authorList>
    </citation>
    <scope>NUCLEOTIDE SEQUENCE [LARGE SCALE GENOMIC DNA]</scope>
    <source>
        <strain evidence="2 3">MYR-1_YQ</strain>
    </source>
</reference>
<comment type="caution">
    <text evidence="2">The sequence shown here is derived from an EMBL/GenBank/DDBJ whole genome shotgun (WGS) entry which is preliminary data.</text>
</comment>
<dbReference type="Proteomes" id="UP001196980">
    <property type="component" value="Unassembled WGS sequence"/>
</dbReference>
<accession>A0ABS6RUN2</accession>
<evidence type="ECO:0008006" key="4">
    <source>
        <dbReference type="Google" id="ProtNLM"/>
    </source>
</evidence>
<evidence type="ECO:0000313" key="2">
    <source>
        <dbReference type="EMBL" id="MBV6340340.1"/>
    </source>
</evidence>
<evidence type="ECO:0000256" key="1">
    <source>
        <dbReference type="SAM" id="MobiDB-lite"/>
    </source>
</evidence>
<keyword evidence="3" id="KW-1185">Reference proteome</keyword>
<organism evidence="2 3">
    <name type="scientific">Candidatus Magnetobacterium casense</name>
    <dbReference type="NCBI Taxonomy" id="1455061"/>
    <lineage>
        <taxon>Bacteria</taxon>
        <taxon>Pseudomonadati</taxon>
        <taxon>Nitrospirota</taxon>
        <taxon>Thermodesulfovibrionia</taxon>
        <taxon>Thermodesulfovibrionales</taxon>
        <taxon>Candidatus Magnetobacteriaceae</taxon>
        <taxon>Candidatus Magnetobacterium</taxon>
    </lineage>
</organism>
<dbReference type="EMBL" id="JABXWD010000019">
    <property type="protein sequence ID" value="MBV6340340.1"/>
    <property type="molecule type" value="Genomic_DNA"/>
</dbReference>